<organism evidence="1 2">
    <name type="scientific">Staurois parvus</name>
    <dbReference type="NCBI Taxonomy" id="386267"/>
    <lineage>
        <taxon>Eukaryota</taxon>
        <taxon>Metazoa</taxon>
        <taxon>Chordata</taxon>
        <taxon>Craniata</taxon>
        <taxon>Vertebrata</taxon>
        <taxon>Euteleostomi</taxon>
        <taxon>Amphibia</taxon>
        <taxon>Batrachia</taxon>
        <taxon>Anura</taxon>
        <taxon>Neobatrachia</taxon>
        <taxon>Ranoidea</taxon>
        <taxon>Ranidae</taxon>
        <taxon>Staurois</taxon>
    </lineage>
</organism>
<evidence type="ECO:0000313" key="2">
    <source>
        <dbReference type="Proteomes" id="UP001162483"/>
    </source>
</evidence>
<comment type="caution">
    <text evidence="1">The sequence shown here is derived from an EMBL/GenBank/DDBJ whole genome shotgun (WGS) entry which is preliminary data.</text>
</comment>
<keyword evidence="2" id="KW-1185">Reference proteome</keyword>
<gene>
    <name evidence="1" type="ORF">SPARVUS_LOCUS1436409</name>
</gene>
<accession>A0ABN9AW16</accession>
<proteinExistence type="predicted"/>
<reference evidence="1" key="1">
    <citation type="submission" date="2023-05" db="EMBL/GenBank/DDBJ databases">
        <authorList>
            <person name="Stuckert A."/>
        </authorList>
    </citation>
    <scope>NUCLEOTIDE SEQUENCE</scope>
</reference>
<evidence type="ECO:0000313" key="1">
    <source>
        <dbReference type="EMBL" id="CAI9538435.1"/>
    </source>
</evidence>
<dbReference type="Proteomes" id="UP001162483">
    <property type="component" value="Unassembled WGS sequence"/>
</dbReference>
<protein>
    <submittedName>
        <fullName evidence="1">Uncharacterized protein</fullName>
    </submittedName>
</protein>
<dbReference type="EMBL" id="CATNWA010000874">
    <property type="protein sequence ID" value="CAI9538435.1"/>
    <property type="molecule type" value="Genomic_DNA"/>
</dbReference>
<name>A0ABN9AW16_9NEOB</name>
<feature type="non-terminal residue" evidence="1">
    <location>
        <position position="1"/>
    </location>
</feature>
<sequence>CHSWPQLSITGSWPVIPRRHPAISKDFQRGGDLYINNTHISPVSSCTLLCMALRLCIAQPVKHKHSTHSKTAHS</sequence>